<keyword evidence="2 6" id="KW-0963">Cytoplasm</keyword>
<dbReference type="HAMAP" id="MF_00008">
    <property type="entry name" value="Thymidy_synth_bact"/>
    <property type="match status" value="1"/>
</dbReference>
<keyword evidence="10" id="KW-1185">Reference proteome</keyword>
<dbReference type="PANTHER" id="PTHR11548">
    <property type="entry name" value="THYMIDYLATE SYNTHASE 1"/>
    <property type="match status" value="1"/>
</dbReference>
<comment type="similarity">
    <text evidence="6">Belongs to the thymidylate synthase family. Bacterial-type ThyA subfamily.</text>
</comment>
<dbReference type="InterPro" id="IPR036926">
    <property type="entry name" value="Thymidate_synth/dCMP_Mease_sf"/>
</dbReference>
<dbReference type="InterPro" id="IPR023451">
    <property type="entry name" value="Thymidate_synth/dCMP_Mease_dom"/>
</dbReference>
<feature type="binding site" evidence="6">
    <location>
        <position position="76"/>
    </location>
    <ligand>
        <name>(6R)-5,10-methylene-5,6,7,8-tetrahydrofolate</name>
        <dbReference type="ChEBI" id="CHEBI:15636"/>
    </ligand>
</feature>
<organism evidence="9 10">
    <name type="scientific">Peiella sedimenti</name>
    <dbReference type="NCBI Taxonomy" id="3061083"/>
    <lineage>
        <taxon>Bacteria</taxon>
        <taxon>Pseudomonadati</taxon>
        <taxon>Pseudomonadota</taxon>
        <taxon>Alphaproteobacteria</taxon>
        <taxon>Caulobacterales</taxon>
        <taxon>Caulobacteraceae</taxon>
        <taxon>Peiella</taxon>
    </lineage>
</organism>
<feature type="binding site" description="in other chain" evidence="6">
    <location>
        <begin position="232"/>
        <end position="234"/>
    </location>
    <ligand>
        <name>dUMP</name>
        <dbReference type="ChEBI" id="CHEBI:246422"/>
        <note>ligand shared between dimeric partners</note>
    </ligand>
</feature>
<feature type="binding site" description="in other chain" evidence="6">
    <location>
        <position position="202"/>
    </location>
    <ligand>
        <name>dUMP</name>
        <dbReference type="ChEBI" id="CHEBI:246422"/>
        <note>ligand shared between dimeric partners</note>
    </ligand>
</feature>
<name>A0ABT8SIU8_9CAUL</name>
<dbReference type="PROSITE" id="PS00091">
    <property type="entry name" value="THYMIDYLATE_SYNTHASE"/>
    <property type="match status" value="1"/>
</dbReference>
<feature type="binding site" evidence="6">
    <location>
        <begin position="151"/>
        <end position="152"/>
    </location>
    <ligand>
        <name>dUMP</name>
        <dbReference type="ChEBI" id="CHEBI:246422"/>
        <note>ligand shared between dimeric partners</note>
    </ligand>
</feature>
<evidence type="ECO:0000256" key="1">
    <source>
        <dbReference type="ARBA" id="ARBA00011947"/>
    </source>
</evidence>
<dbReference type="CDD" id="cd00351">
    <property type="entry name" value="TS_Pyrimidine_HMase"/>
    <property type="match status" value="1"/>
</dbReference>
<reference evidence="9" key="1">
    <citation type="submission" date="2023-07" db="EMBL/GenBank/DDBJ databases">
        <title>Brevundimonas soil sp. nov., isolated from the soil of chemical plant.</title>
        <authorList>
            <person name="Wu N."/>
        </authorList>
    </citation>
    <scope>NUCLEOTIDE SEQUENCE</scope>
    <source>
        <strain evidence="9">XZ-24</strain>
    </source>
</reference>
<keyword evidence="3 6" id="KW-0489">Methyltransferase</keyword>
<sequence length="288" mass="32349">MNALAALAEVQARTGAVSPAPADHPERQYLNLLTDILETGVRRDDRTGTGTIGVFGRQMRFDLAQGFPLLTTKKLHLRSIIVELLWFLRGDTNIAFLKEHGVRIWDEWADDKGDLGPVYGKQWRSWAAPDGRVVDQISRLVEGIRTNPNSRRHIVSAWNPADVDDMALPPCHCLFQFFVAEGKLSCQLYQRSADVFLGVPFNIASYALLTLMLAKVTGLEPGEFIHTFGDAHLYLNHVEQARTQLTREPLPFPTMTLADRDDLFAFEYGDFTLEGYEAWPHIKAAVAV</sequence>
<evidence type="ECO:0000313" key="9">
    <source>
        <dbReference type="EMBL" id="MDO1558505.1"/>
    </source>
</evidence>
<gene>
    <name evidence="6" type="primary">thyA</name>
    <name evidence="9" type="ORF">Q0812_03575</name>
</gene>
<proteinExistence type="inferred from homology"/>
<dbReference type="Pfam" id="PF00303">
    <property type="entry name" value="Thymidylat_synt"/>
    <property type="match status" value="1"/>
</dbReference>
<feature type="active site" description="Nucleophile" evidence="6">
    <location>
        <position position="171"/>
    </location>
</feature>
<dbReference type="EMBL" id="JAUKTR010000001">
    <property type="protein sequence ID" value="MDO1558505.1"/>
    <property type="molecule type" value="Genomic_DNA"/>
</dbReference>
<feature type="binding site" evidence="6">
    <location>
        <position position="194"/>
    </location>
    <ligand>
        <name>(6R)-5,10-methylene-5,6,7,8-tetrahydrofolate</name>
        <dbReference type="ChEBI" id="CHEBI:15636"/>
    </ligand>
</feature>
<dbReference type="EC" id="2.1.1.45" evidence="1 6"/>
<comment type="pathway">
    <text evidence="6">Pyrimidine metabolism; dTTP biosynthesis.</text>
</comment>
<dbReference type="Proteomes" id="UP001169063">
    <property type="component" value="Unassembled WGS sequence"/>
</dbReference>
<evidence type="ECO:0000259" key="8">
    <source>
        <dbReference type="Pfam" id="PF00303"/>
    </source>
</evidence>
<evidence type="ECO:0000256" key="3">
    <source>
        <dbReference type="ARBA" id="ARBA00022603"/>
    </source>
</evidence>
<feature type="binding site" evidence="6">
    <location>
        <position position="287"/>
    </location>
    <ligand>
        <name>(6R)-5,10-methylene-5,6,7,8-tetrahydrofolate</name>
        <dbReference type="ChEBI" id="CHEBI:15636"/>
    </ligand>
</feature>
<keyword evidence="4 6" id="KW-0808">Transferase</keyword>
<dbReference type="RefSeq" id="WP_302108916.1">
    <property type="nucleotide sequence ID" value="NZ_JAUKTR010000001.1"/>
</dbReference>
<dbReference type="NCBIfam" id="NF002497">
    <property type="entry name" value="PRK01827.1-3"/>
    <property type="match status" value="1"/>
</dbReference>
<evidence type="ECO:0000256" key="5">
    <source>
        <dbReference type="ARBA" id="ARBA00022727"/>
    </source>
</evidence>
<dbReference type="PRINTS" id="PR00108">
    <property type="entry name" value="THYMDSNTHASE"/>
</dbReference>
<dbReference type="NCBIfam" id="NF002499">
    <property type="entry name" value="PRK01827.1-5"/>
    <property type="match status" value="1"/>
</dbReference>
<feature type="binding site" description="in other chain" evidence="6">
    <location>
        <begin position="191"/>
        <end position="194"/>
    </location>
    <ligand>
        <name>dUMP</name>
        <dbReference type="ChEBI" id="CHEBI:246422"/>
        <note>ligand shared between dimeric partners</note>
    </ligand>
</feature>
<evidence type="ECO:0000313" key="10">
    <source>
        <dbReference type="Proteomes" id="UP001169063"/>
    </source>
</evidence>
<comment type="catalytic activity">
    <reaction evidence="6">
        <text>dUMP + (6R)-5,10-methylene-5,6,7,8-tetrahydrofolate = 7,8-dihydrofolate + dTMP</text>
        <dbReference type="Rhea" id="RHEA:12104"/>
        <dbReference type="ChEBI" id="CHEBI:15636"/>
        <dbReference type="ChEBI" id="CHEBI:57451"/>
        <dbReference type="ChEBI" id="CHEBI:63528"/>
        <dbReference type="ChEBI" id="CHEBI:246422"/>
        <dbReference type="EC" id="2.1.1.45"/>
    </reaction>
</comment>
<dbReference type="Gene3D" id="3.30.572.10">
    <property type="entry name" value="Thymidylate synthase/dCMP hydroxymethylase domain"/>
    <property type="match status" value="1"/>
</dbReference>
<evidence type="ECO:0000256" key="6">
    <source>
        <dbReference type="HAMAP-Rule" id="MF_00008"/>
    </source>
</evidence>
<evidence type="ECO:0000256" key="7">
    <source>
        <dbReference type="PROSITE-ProRule" id="PRU10016"/>
    </source>
</evidence>
<feature type="binding site" description="in other chain" evidence="6">
    <location>
        <position position="46"/>
    </location>
    <ligand>
        <name>dUMP</name>
        <dbReference type="ChEBI" id="CHEBI:246422"/>
        <note>ligand shared between dimeric partners</note>
    </ligand>
</feature>
<feature type="active site" evidence="7">
    <location>
        <position position="171"/>
    </location>
</feature>
<comment type="subcellular location">
    <subcellularLocation>
        <location evidence="6">Cytoplasm</location>
    </subcellularLocation>
</comment>
<keyword evidence="5 6" id="KW-0545">Nucleotide biosynthesis</keyword>
<dbReference type="NCBIfam" id="TIGR03284">
    <property type="entry name" value="thym_sym"/>
    <property type="match status" value="2"/>
</dbReference>
<evidence type="ECO:0000256" key="2">
    <source>
        <dbReference type="ARBA" id="ARBA00022490"/>
    </source>
</evidence>
<dbReference type="PANTHER" id="PTHR11548:SF9">
    <property type="entry name" value="THYMIDYLATE SYNTHASE"/>
    <property type="match status" value="1"/>
</dbReference>
<dbReference type="InterPro" id="IPR045097">
    <property type="entry name" value="Thymidate_synth/dCMP_Mease"/>
</dbReference>
<dbReference type="GO" id="GO:0032259">
    <property type="term" value="P:methylation"/>
    <property type="evidence" value="ECO:0007669"/>
    <property type="project" value="UniProtKB-KW"/>
</dbReference>
<comment type="caution">
    <text evidence="9">The sequence shown here is derived from an EMBL/GenBank/DDBJ whole genome shotgun (WGS) entry which is preliminary data.</text>
</comment>
<dbReference type="SUPFAM" id="SSF55831">
    <property type="entry name" value="Thymidylate synthase/dCMP hydroxymethylase"/>
    <property type="match status" value="1"/>
</dbReference>
<protein>
    <recommendedName>
        <fullName evidence="1 6">Thymidylate synthase</fullName>
        <shortName evidence="6">TS</shortName>
        <shortName evidence="6">TSase</shortName>
        <ecNumber evidence="1 6">2.1.1.45</ecNumber>
    </recommendedName>
</protein>
<accession>A0ABT8SIU8</accession>
<dbReference type="GO" id="GO:0004799">
    <property type="term" value="F:thymidylate synthase activity"/>
    <property type="evidence" value="ECO:0007669"/>
    <property type="project" value="UniProtKB-EC"/>
</dbReference>
<evidence type="ECO:0000256" key="4">
    <source>
        <dbReference type="ARBA" id="ARBA00022679"/>
    </source>
</evidence>
<feature type="domain" description="Thymidylate synthase/dCMP hydroxymethylase" evidence="8">
    <location>
        <begin position="27"/>
        <end position="288"/>
    </location>
</feature>
<comment type="subunit">
    <text evidence="6">Homodimer.</text>
</comment>
<dbReference type="InterPro" id="IPR020940">
    <property type="entry name" value="Thymidylate_synthase_AS"/>
</dbReference>
<dbReference type="InterPro" id="IPR000398">
    <property type="entry name" value="Thymidylate_synthase"/>
</dbReference>
<comment type="function">
    <text evidence="6">Catalyzes the reductive methylation of 2'-deoxyuridine-5'-monophosphate (dUMP) to 2'-deoxythymidine-5'-monophosphate (dTMP) while utilizing 5,10-methylenetetrahydrofolate (mTHF) as the methyl donor and reductant in the reaction, yielding dihydrofolate (DHF) as a by-product. This enzymatic reaction provides an intracellular de novo source of dTMP, an essential precursor for DNA biosynthesis.</text>
</comment>